<dbReference type="AlphaFoldDB" id="A0A7J6Y078"/>
<dbReference type="CDD" id="cd23804">
    <property type="entry name" value="UBCc_UBE2S"/>
    <property type="match status" value="1"/>
</dbReference>
<keyword evidence="4 7" id="KW-0833">Ubl conjugation pathway</keyword>
<evidence type="ECO:0000313" key="11">
    <source>
        <dbReference type="Proteomes" id="UP000583944"/>
    </source>
</evidence>
<dbReference type="GO" id="GO:0005524">
    <property type="term" value="F:ATP binding"/>
    <property type="evidence" value="ECO:0007669"/>
    <property type="project" value="UniProtKB-UniRule"/>
</dbReference>
<keyword evidence="8" id="KW-0812">Transmembrane</keyword>
<dbReference type="InterPro" id="IPR050113">
    <property type="entry name" value="Ub_conjugating_enzyme"/>
</dbReference>
<evidence type="ECO:0000256" key="3">
    <source>
        <dbReference type="ARBA" id="ARBA00022741"/>
    </source>
</evidence>
<dbReference type="PROSITE" id="PS50127">
    <property type="entry name" value="UBC_2"/>
    <property type="match status" value="1"/>
</dbReference>
<dbReference type="EMBL" id="JABDHM010000059">
    <property type="protein sequence ID" value="KAF5220003.1"/>
    <property type="molecule type" value="Genomic_DNA"/>
</dbReference>
<keyword evidence="5 7" id="KW-0067">ATP-binding</keyword>
<sequence>MAVGCGNIVTLLLLHFFFFFFFLLYRCVRNRFFFYCCFVVACVCVSVCLSVLEPFQMSIGASAMRLIMRQIQDIEANPTDGVQIHRSDNLSELLFDLTGPEGTPFSGGIFHVVLYFEEGYPEIPPRGVFRTKIFHPNVAEKGDICVNVLKQDWKPSLGLRHVLTVIRCLLIEPNAESALNEETARLLLEDYDAYRRKAEMMTKIHAMKGTRAPHDVPPPFLSDDGRENGQLLSRGTANVGSASLPASEGFVSSQLRNASESALNKRSAVGGTSTNVVASKKAVEKKRAALKRI</sequence>
<accession>A0A7J6Y078</accession>
<dbReference type="FunFam" id="3.10.110.10:FF:000031">
    <property type="entry name" value="Ubiquitin-conjugating enzyme E2 22"/>
    <property type="match status" value="1"/>
</dbReference>
<dbReference type="PANTHER" id="PTHR24067">
    <property type="entry name" value="UBIQUITIN-CONJUGATING ENZYME E2"/>
    <property type="match status" value="1"/>
</dbReference>
<dbReference type="InterPro" id="IPR000608">
    <property type="entry name" value="UBC"/>
</dbReference>
<proteinExistence type="inferred from homology"/>
<evidence type="ECO:0000259" key="9">
    <source>
        <dbReference type="PROSITE" id="PS50127"/>
    </source>
</evidence>
<dbReference type="Pfam" id="PF00179">
    <property type="entry name" value="UQ_con"/>
    <property type="match status" value="1"/>
</dbReference>
<evidence type="ECO:0000256" key="7">
    <source>
        <dbReference type="RuleBase" id="RU362109"/>
    </source>
</evidence>
<evidence type="ECO:0000256" key="1">
    <source>
        <dbReference type="ARBA" id="ARBA00012486"/>
    </source>
</evidence>
<name>A0A7J6Y078_TRYCR</name>
<dbReference type="GO" id="GO:0061631">
    <property type="term" value="F:ubiquitin conjugating enzyme activity"/>
    <property type="evidence" value="ECO:0007669"/>
    <property type="project" value="UniProtKB-EC"/>
</dbReference>
<dbReference type="PROSITE" id="PS00183">
    <property type="entry name" value="UBC_1"/>
    <property type="match status" value="1"/>
</dbReference>
<organism evidence="10 11">
    <name type="scientific">Trypanosoma cruzi</name>
    <dbReference type="NCBI Taxonomy" id="5693"/>
    <lineage>
        <taxon>Eukaryota</taxon>
        <taxon>Discoba</taxon>
        <taxon>Euglenozoa</taxon>
        <taxon>Kinetoplastea</taxon>
        <taxon>Metakinetoplastina</taxon>
        <taxon>Trypanosomatida</taxon>
        <taxon>Trypanosomatidae</taxon>
        <taxon>Trypanosoma</taxon>
        <taxon>Schizotrypanum</taxon>
    </lineage>
</organism>
<comment type="similarity">
    <text evidence="7">Belongs to the ubiquitin-conjugating enzyme family.</text>
</comment>
<evidence type="ECO:0000256" key="4">
    <source>
        <dbReference type="ARBA" id="ARBA00022786"/>
    </source>
</evidence>
<dbReference type="VEuPathDB" id="TriTrypDB:BCY84_02867"/>
<dbReference type="SMART" id="SM00212">
    <property type="entry name" value="UBCc"/>
    <property type="match status" value="1"/>
</dbReference>
<keyword evidence="2" id="KW-0808">Transferase</keyword>
<feature type="domain" description="UBC core" evidence="9">
    <location>
        <begin position="62"/>
        <end position="207"/>
    </location>
</feature>
<feature type="transmembrane region" description="Helical" evidence="8">
    <location>
        <begin position="6"/>
        <end position="25"/>
    </location>
</feature>
<feature type="active site" description="Glycyl thioester intermediate" evidence="6">
    <location>
        <position position="145"/>
    </location>
</feature>
<keyword evidence="3 7" id="KW-0547">Nucleotide-binding</keyword>
<dbReference type="InterPro" id="IPR016135">
    <property type="entry name" value="UBQ-conjugating_enzyme/RWD"/>
</dbReference>
<evidence type="ECO:0000313" key="10">
    <source>
        <dbReference type="EMBL" id="KAF5220003.1"/>
    </source>
</evidence>
<gene>
    <name evidence="10" type="ORF">ECC02_007012</name>
</gene>
<dbReference type="SUPFAM" id="SSF54495">
    <property type="entry name" value="UBC-like"/>
    <property type="match status" value="1"/>
</dbReference>
<evidence type="ECO:0000256" key="8">
    <source>
        <dbReference type="SAM" id="Phobius"/>
    </source>
</evidence>
<comment type="caution">
    <text evidence="10">The sequence shown here is derived from an EMBL/GenBank/DDBJ whole genome shotgun (WGS) entry which is preliminary data.</text>
</comment>
<feature type="transmembrane region" description="Helical" evidence="8">
    <location>
        <begin position="32"/>
        <end position="52"/>
    </location>
</feature>
<dbReference type="VEuPathDB" id="TriTrypDB:ECC02_007012"/>
<keyword evidence="8" id="KW-1133">Transmembrane helix</keyword>
<evidence type="ECO:0000256" key="5">
    <source>
        <dbReference type="ARBA" id="ARBA00022840"/>
    </source>
</evidence>
<dbReference type="Gene3D" id="3.10.110.10">
    <property type="entry name" value="Ubiquitin Conjugating Enzyme"/>
    <property type="match status" value="1"/>
</dbReference>
<dbReference type="EC" id="2.3.2.23" evidence="1"/>
<protein>
    <recommendedName>
        <fullName evidence="1">E2 ubiquitin-conjugating enzyme</fullName>
        <ecNumber evidence="1">2.3.2.23</ecNumber>
    </recommendedName>
</protein>
<dbReference type="InterPro" id="IPR023313">
    <property type="entry name" value="UBQ-conjugating_AS"/>
</dbReference>
<dbReference type="Proteomes" id="UP000583944">
    <property type="component" value="Unassembled WGS sequence"/>
</dbReference>
<reference evidence="10 11" key="1">
    <citation type="journal article" date="2019" name="Genome Biol. Evol.">
        <title>Nanopore Sequencing Significantly Improves Genome Assembly of the Protozoan Parasite Trypanosoma cruzi.</title>
        <authorList>
            <person name="Diaz-Viraque F."/>
            <person name="Pita S."/>
            <person name="Greif G."/>
            <person name="de Souza R.C.M."/>
            <person name="Iraola G."/>
            <person name="Robello C."/>
        </authorList>
    </citation>
    <scope>NUCLEOTIDE SEQUENCE [LARGE SCALE GENOMIC DNA]</scope>
    <source>
        <strain evidence="10 11">Berenice</strain>
    </source>
</reference>
<keyword evidence="8" id="KW-0472">Membrane</keyword>
<evidence type="ECO:0000256" key="2">
    <source>
        <dbReference type="ARBA" id="ARBA00022679"/>
    </source>
</evidence>
<evidence type="ECO:0000256" key="6">
    <source>
        <dbReference type="PROSITE-ProRule" id="PRU10133"/>
    </source>
</evidence>